<keyword evidence="2" id="KW-1185">Reference proteome</keyword>
<gene>
    <name evidence="1" type="ORF">Glove_386g31</name>
</gene>
<organism evidence="1 2">
    <name type="scientific">Diversispora epigaea</name>
    <dbReference type="NCBI Taxonomy" id="1348612"/>
    <lineage>
        <taxon>Eukaryota</taxon>
        <taxon>Fungi</taxon>
        <taxon>Fungi incertae sedis</taxon>
        <taxon>Mucoromycota</taxon>
        <taxon>Glomeromycotina</taxon>
        <taxon>Glomeromycetes</taxon>
        <taxon>Diversisporales</taxon>
        <taxon>Diversisporaceae</taxon>
        <taxon>Diversispora</taxon>
    </lineage>
</organism>
<dbReference type="AlphaFoldDB" id="A0A397H786"/>
<dbReference type="OrthoDB" id="1046782at2759"/>
<name>A0A397H786_9GLOM</name>
<reference evidence="1 2" key="1">
    <citation type="submission" date="2018-08" db="EMBL/GenBank/DDBJ databases">
        <title>Genome and evolution of the arbuscular mycorrhizal fungus Diversispora epigaea (formerly Glomus versiforme) and its bacterial endosymbionts.</title>
        <authorList>
            <person name="Sun X."/>
            <person name="Fei Z."/>
            <person name="Harrison M."/>
        </authorList>
    </citation>
    <scope>NUCLEOTIDE SEQUENCE [LARGE SCALE GENOMIC DNA]</scope>
    <source>
        <strain evidence="1 2">IT104</strain>
    </source>
</reference>
<proteinExistence type="predicted"/>
<comment type="caution">
    <text evidence="1">The sequence shown here is derived from an EMBL/GenBank/DDBJ whole genome shotgun (WGS) entry which is preliminary data.</text>
</comment>
<protein>
    <submittedName>
        <fullName evidence="1">Uncharacterized protein</fullName>
    </submittedName>
</protein>
<dbReference type="STRING" id="1348612.A0A397H786"/>
<accession>A0A397H786</accession>
<evidence type="ECO:0000313" key="1">
    <source>
        <dbReference type="EMBL" id="RHZ57516.1"/>
    </source>
</evidence>
<dbReference type="EMBL" id="PQFF01000346">
    <property type="protein sequence ID" value="RHZ57516.1"/>
    <property type="molecule type" value="Genomic_DNA"/>
</dbReference>
<dbReference type="Proteomes" id="UP000266861">
    <property type="component" value="Unassembled WGS sequence"/>
</dbReference>
<sequence>MCLYRGCAYIEYITDFSVYAPLISKIERCTCKILMVENLYLLVVNEPIAPENHEKAVTSLSFLAFVSKQTQKPIGWKFWNPRNSVLGCAYIEYITDFSVYAPLISKIERCTCKILMVENLYLLVVNEPIAPENHEKAVTSLSFLAFVSKQTQKPIGWKFWNPRDLNEGAGDK</sequence>
<evidence type="ECO:0000313" key="2">
    <source>
        <dbReference type="Proteomes" id="UP000266861"/>
    </source>
</evidence>